<name>A0A1D6E8S8_MAIZE</name>
<dbReference type="OMA" id="RFTYLHA"/>
<dbReference type="Gene3D" id="3.30.70.100">
    <property type="match status" value="1"/>
</dbReference>
<dbReference type="EMBL" id="CM007648">
    <property type="protein sequence ID" value="ONM16811.1"/>
    <property type="molecule type" value="Genomic_DNA"/>
</dbReference>
<dbReference type="PaxDb" id="4577-GRMZM2G404682_P01"/>
<dbReference type="InterPro" id="IPR042885">
    <property type="entry name" value="HIPP47/16"/>
</dbReference>
<proteinExistence type="predicted"/>
<gene>
    <name evidence="1" type="ORF">ZEAMMB73_Zm00001d003357</name>
</gene>
<organism evidence="1">
    <name type="scientific">Zea mays</name>
    <name type="common">Maize</name>
    <dbReference type="NCBI Taxonomy" id="4577"/>
    <lineage>
        <taxon>Eukaryota</taxon>
        <taxon>Viridiplantae</taxon>
        <taxon>Streptophyta</taxon>
        <taxon>Embryophyta</taxon>
        <taxon>Tracheophyta</taxon>
        <taxon>Spermatophyta</taxon>
        <taxon>Magnoliopsida</taxon>
        <taxon>Liliopsida</taxon>
        <taxon>Poales</taxon>
        <taxon>Poaceae</taxon>
        <taxon>PACMAD clade</taxon>
        <taxon>Panicoideae</taxon>
        <taxon>Andropogonodae</taxon>
        <taxon>Andropogoneae</taxon>
        <taxon>Tripsacinae</taxon>
        <taxon>Zea</taxon>
    </lineage>
</organism>
<accession>A0A1D6E8S8</accession>
<protein>
    <submittedName>
        <fullName evidence="1">Copper transport protein family</fullName>
    </submittedName>
</protein>
<evidence type="ECO:0000313" key="1">
    <source>
        <dbReference type="EMBL" id="ONM16811.1"/>
    </source>
</evidence>
<dbReference type="PANTHER" id="PTHR46932:SF4">
    <property type="entry name" value="ATFP4"/>
    <property type="match status" value="1"/>
</dbReference>
<sequence length="136" mass="15003">MKVTYCPTEQPSSAEQPTFHSAPRNRFTYLHAAHHHLSISSLQQKIVIKVCMPCDKCRSKAMGLAAIEGVSKIGITGDGRDQLEVEGDDIDTVCLVNCLRKKVGRADIVKVKELKPEPRGEAARGEGETVLLWPHQ</sequence>
<dbReference type="InParanoid" id="A0A1D6E8S8"/>
<dbReference type="AlphaFoldDB" id="A0A1D6E8S8"/>
<dbReference type="IntAct" id="A0A1D6E8S8">
    <property type="interactions" value="1"/>
</dbReference>
<reference evidence="1" key="1">
    <citation type="submission" date="2015-12" db="EMBL/GenBank/DDBJ databases">
        <title>Update maize B73 reference genome by single molecule sequencing technologies.</title>
        <authorList>
            <consortium name="Maize Genome Sequencing Project"/>
            <person name="Ware D."/>
        </authorList>
    </citation>
    <scope>NUCLEOTIDE SEQUENCE [LARGE SCALE GENOMIC DNA]</scope>
    <source>
        <tissue evidence="1">Seedling</tissue>
    </source>
</reference>
<dbReference type="SMR" id="A0A1D6E8S8"/>
<dbReference type="PANTHER" id="PTHR46932">
    <property type="entry name" value="HEAVY METAL-ASSOCIATED ISOPRENYLATED PLANT PROTEIN 47"/>
    <property type="match status" value="1"/>
</dbReference>